<sequence>MVRPRHQPGGLCLLLLLLCQFMEDRSAQGKRGGMRWEMLDQLSESGMERSGQTKGRDILGPEAEFGARLSFKRKGSELESLSVVAAGYEMGRIKVNSLVKVNASCTCCVWVTGN</sequence>
<name>A0AB34GI16_ESCRO</name>
<keyword evidence="3" id="KW-1185">Reference proteome</keyword>
<evidence type="ECO:0000256" key="1">
    <source>
        <dbReference type="SAM" id="SignalP"/>
    </source>
</evidence>
<comment type="caution">
    <text evidence="2">The sequence shown here is derived from an EMBL/GenBank/DDBJ whole genome shotgun (WGS) entry which is preliminary data.</text>
</comment>
<gene>
    <name evidence="2" type="ORF">J1605_013633</name>
</gene>
<organism evidence="2 3">
    <name type="scientific">Eschrichtius robustus</name>
    <name type="common">California gray whale</name>
    <name type="synonym">Eschrichtius gibbosus</name>
    <dbReference type="NCBI Taxonomy" id="9764"/>
    <lineage>
        <taxon>Eukaryota</taxon>
        <taxon>Metazoa</taxon>
        <taxon>Chordata</taxon>
        <taxon>Craniata</taxon>
        <taxon>Vertebrata</taxon>
        <taxon>Euteleostomi</taxon>
        <taxon>Mammalia</taxon>
        <taxon>Eutheria</taxon>
        <taxon>Laurasiatheria</taxon>
        <taxon>Artiodactyla</taxon>
        <taxon>Whippomorpha</taxon>
        <taxon>Cetacea</taxon>
        <taxon>Mysticeti</taxon>
        <taxon>Eschrichtiidae</taxon>
        <taxon>Eschrichtius</taxon>
    </lineage>
</organism>
<evidence type="ECO:0000313" key="2">
    <source>
        <dbReference type="EMBL" id="KAJ8778446.1"/>
    </source>
</evidence>
<accession>A0AB34GI16</accession>
<feature type="chain" id="PRO_5044209684" evidence="1">
    <location>
        <begin position="30"/>
        <end position="114"/>
    </location>
</feature>
<reference evidence="2 3" key="1">
    <citation type="submission" date="2022-11" db="EMBL/GenBank/DDBJ databases">
        <title>Whole genome sequence of Eschrichtius robustus ER-17-0199.</title>
        <authorList>
            <person name="Bruniche-Olsen A."/>
            <person name="Black A.N."/>
            <person name="Fields C.J."/>
            <person name="Walden K."/>
            <person name="Dewoody J.A."/>
        </authorList>
    </citation>
    <scope>NUCLEOTIDE SEQUENCE [LARGE SCALE GENOMIC DNA]</scope>
    <source>
        <strain evidence="2">ER-17-0199</strain>
        <tissue evidence="2">Blubber</tissue>
    </source>
</reference>
<protein>
    <submittedName>
        <fullName evidence="2">Uncharacterized protein</fullName>
    </submittedName>
</protein>
<dbReference type="Proteomes" id="UP001159641">
    <property type="component" value="Unassembled WGS sequence"/>
</dbReference>
<feature type="signal peptide" evidence="1">
    <location>
        <begin position="1"/>
        <end position="29"/>
    </location>
</feature>
<keyword evidence="1" id="KW-0732">Signal</keyword>
<proteinExistence type="predicted"/>
<evidence type="ECO:0000313" key="3">
    <source>
        <dbReference type="Proteomes" id="UP001159641"/>
    </source>
</evidence>
<dbReference type="EMBL" id="JAIQCJ010002244">
    <property type="protein sequence ID" value="KAJ8778446.1"/>
    <property type="molecule type" value="Genomic_DNA"/>
</dbReference>
<dbReference type="AlphaFoldDB" id="A0AB34GI16"/>